<evidence type="ECO:0000313" key="1">
    <source>
        <dbReference type="Proteomes" id="UP000095287"/>
    </source>
</evidence>
<dbReference type="WBParaSite" id="L893_g1230.t1">
    <property type="protein sequence ID" value="L893_g1230.t1"/>
    <property type="gene ID" value="L893_g1230"/>
</dbReference>
<organism evidence="1 2">
    <name type="scientific">Steinernema glaseri</name>
    <dbReference type="NCBI Taxonomy" id="37863"/>
    <lineage>
        <taxon>Eukaryota</taxon>
        <taxon>Metazoa</taxon>
        <taxon>Ecdysozoa</taxon>
        <taxon>Nematoda</taxon>
        <taxon>Chromadorea</taxon>
        <taxon>Rhabditida</taxon>
        <taxon>Tylenchina</taxon>
        <taxon>Panagrolaimomorpha</taxon>
        <taxon>Strongyloidoidea</taxon>
        <taxon>Steinernematidae</taxon>
        <taxon>Steinernema</taxon>
    </lineage>
</organism>
<proteinExistence type="predicted"/>
<accession>A0A1I7Y3R2</accession>
<sequence length="244" mass="26934">MCLINFCKEEKHTMILVSRKQPANPPPIQPVLGQLPPTVLQTRTGWQPSNNYGVPLGFECVTFNQFLHPRERQPVNTSSPVYAHNQSQAQTHAYSALIPNHLTHTSNGQPQMNGEADEKGHAMGQFFEGVLMGCDFVKAFNSNEVNGRHVVVGQNSGDMYGANNDASYVNPNYYDSPEINTTPTIQAEPVQQDATATQSCNYQYDTSYGVQTNAYNDMNCTGAVQYNNFGGGMADMSYTNNTNF</sequence>
<name>A0A1I7Y3R2_9BILA</name>
<dbReference type="AlphaFoldDB" id="A0A1I7Y3R2"/>
<protein>
    <submittedName>
        <fullName evidence="2">YTH domain-containing protein</fullName>
    </submittedName>
</protein>
<reference evidence="2" key="1">
    <citation type="submission" date="2016-11" db="UniProtKB">
        <authorList>
            <consortium name="WormBaseParasite"/>
        </authorList>
    </citation>
    <scope>IDENTIFICATION</scope>
</reference>
<evidence type="ECO:0000313" key="2">
    <source>
        <dbReference type="WBParaSite" id="L893_g1230.t1"/>
    </source>
</evidence>
<keyword evidence="1" id="KW-1185">Reference proteome</keyword>
<dbReference type="Proteomes" id="UP000095287">
    <property type="component" value="Unplaced"/>
</dbReference>